<dbReference type="InterPro" id="IPR050884">
    <property type="entry name" value="CNP_phosphodiesterase-III"/>
</dbReference>
<evidence type="ECO:0000313" key="6">
    <source>
        <dbReference type="EMBL" id="SEE02877.1"/>
    </source>
</evidence>
<keyword evidence="2" id="KW-0378">Hydrolase</keyword>
<dbReference type="RefSeq" id="WP_159439516.1">
    <property type="nucleotide sequence ID" value="NZ_FNTY01000002.1"/>
</dbReference>
<feature type="domain" description="Calcineurin-like phosphoesterase" evidence="5">
    <location>
        <begin position="6"/>
        <end position="258"/>
    </location>
</feature>
<dbReference type="GO" id="GO:0046872">
    <property type="term" value="F:metal ion binding"/>
    <property type="evidence" value="ECO:0007669"/>
    <property type="project" value="UniProtKB-KW"/>
</dbReference>
<organism evidence="6 7">
    <name type="scientific">Pseudomonas migulae</name>
    <dbReference type="NCBI Taxonomy" id="78543"/>
    <lineage>
        <taxon>Bacteria</taxon>
        <taxon>Pseudomonadati</taxon>
        <taxon>Pseudomonadota</taxon>
        <taxon>Gammaproteobacteria</taxon>
        <taxon>Pseudomonadales</taxon>
        <taxon>Pseudomonadaceae</taxon>
        <taxon>Pseudomonas</taxon>
    </lineage>
</organism>
<proteinExistence type="inferred from homology"/>
<accession>A0A1H5FHJ8</accession>
<dbReference type="SUPFAM" id="SSF56300">
    <property type="entry name" value="Metallo-dependent phosphatases"/>
    <property type="match status" value="1"/>
</dbReference>
<dbReference type="Gene3D" id="3.60.21.10">
    <property type="match status" value="1"/>
</dbReference>
<dbReference type="InterPro" id="IPR004843">
    <property type="entry name" value="Calcineurin-like_PHP"/>
</dbReference>
<name>A0A1H5FHJ8_9PSED</name>
<evidence type="ECO:0000313" key="7">
    <source>
        <dbReference type="Proteomes" id="UP000198985"/>
    </source>
</evidence>
<evidence type="ECO:0000259" key="5">
    <source>
        <dbReference type="Pfam" id="PF00149"/>
    </source>
</evidence>
<dbReference type="Pfam" id="PF00149">
    <property type="entry name" value="Metallophos"/>
    <property type="match status" value="1"/>
</dbReference>
<evidence type="ECO:0000256" key="1">
    <source>
        <dbReference type="ARBA" id="ARBA00022723"/>
    </source>
</evidence>
<protein>
    <submittedName>
        <fullName evidence="6">Calcineurin-like phosphoesterase</fullName>
    </submittedName>
</protein>
<keyword evidence="1" id="KW-0479">Metal-binding</keyword>
<evidence type="ECO:0000256" key="3">
    <source>
        <dbReference type="ARBA" id="ARBA00023004"/>
    </source>
</evidence>
<comment type="similarity">
    <text evidence="4">Belongs to the cyclic nucleotide phosphodiesterase class-III family.</text>
</comment>
<dbReference type="EMBL" id="FNTY01000002">
    <property type="protein sequence ID" value="SEE02877.1"/>
    <property type="molecule type" value="Genomic_DNA"/>
</dbReference>
<dbReference type="PANTHER" id="PTHR42988:SF2">
    <property type="entry name" value="CYCLIC NUCLEOTIDE PHOSPHODIESTERASE CBUA0032-RELATED"/>
    <property type="match status" value="1"/>
</dbReference>
<dbReference type="InterPro" id="IPR029052">
    <property type="entry name" value="Metallo-depent_PP-like"/>
</dbReference>
<sequence>MNAICVLHLSDLHWGQEGVCTHWESFEDLFVDSVKAALQSSKSQKVDLILFTGDLVFSGTSTQYAELDKKIEQLRGKLDLTCPILAVPGNHDMSRPDNKAQITEAVLKDFRSERSKFWSNYSVTLGGWFKNYDTWWKRQKHPSKILYGDIPGDFAATVEMNGLKLGVIGLNTAHLHFKDSLTEGQLGLTSPQYHSIFTQKDASGNITPREWCRSHDAVILATHHPLNWLDADSKAFFLRDVHRSGEILFHAFGHMHIPLSSGESYGGAQERFSIQAPSLFGMEHFEAPSGEKKEKRINGYSLIRIEKSGGLATFRQWPYLAVIHQGVNPAITPHSGDGGYKLLEDGGTNALPVRRLEPAKTNNSFEDLYRIKARLFAVQASVEIRNYQILMRSEAKKGFDGAEPSADRKNVLRGLLDTVCDISGNWLNSDRPIARANVMKARPWEDRYLSEDTSLRFVFGAKQYSHILTPLEVSKDKVYRCSGKGFSLPVELHSKSGALLRILPGAPRAFLQKKRVTLDCDRIDFSNSKIPNAVRSEILNEIENGDYRFLICFPVFCGGYESPAGVVNVEIMRDNDLTSNLNSHNVNTYFAELEIFLSPILNLIGGLI</sequence>
<evidence type="ECO:0000256" key="2">
    <source>
        <dbReference type="ARBA" id="ARBA00022801"/>
    </source>
</evidence>
<dbReference type="Proteomes" id="UP000198985">
    <property type="component" value="Unassembled WGS sequence"/>
</dbReference>
<reference evidence="6 7" key="1">
    <citation type="submission" date="2016-10" db="EMBL/GenBank/DDBJ databases">
        <authorList>
            <person name="de Groot N.N."/>
        </authorList>
    </citation>
    <scope>NUCLEOTIDE SEQUENCE [LARGE SCALE GENOMIC DNA]</scope>
    <source>
        <strain evidence="6 7">BS3662</strain>
    </source>
</reference>
<gene>
    <name evidence="6" type="ORF">SAMN04490194_0765</name>
</gene>
<evidence type="ECO:0000256" key="4">
    <source>
        <dbReference type="ARBA" id="ARBA00025742"/>
    </source>
</evidence>
<dbReference type="PANTHER" id="PTHR42988">
    <property type="entry name" value="PHOSPHOHYDROLASE"/>
    <property type="match status" value="1"/>
</dbReference>
<keyword evidence="3" id="KW-0408">Iron</keyword>
<dbReference type="GO" id="GO:0016787">
    <property type="term" value="F:hydrolase activity"/>
    <property type="evidence" value="ECO:0007669"/>
    <property type="project" value="UniProtKB-KW"/>
</dbReference>
<dbReference type="AlphaFoldDB" id="A0A1H5FHJ8"/>